<feature type="domain" description="Glycosyl transferase family 1" evidence="1">
    <location>
        <begin position="165"/>
        <end position="344"/>
    </location>
</feature>
<dbReference type="SUPFAM" id="SSF53756">
    <property type="entry name" value="UDP-Glycosyltransferase/glycogen phosphorylase"/>
    <property type="match status" value="1"/>
</dbReference>
<evidence type="ECO:0000313" key="3">
    <source>
        <dbReference type="Proteomes" id="UP001652461"/>
    </source>
</evidence>
<dbReference type="Pfam" id="PF00534">
    <property type="entry name" value="Glycos_transf_1"/>
    <property type="match status" value="1"/>
</dbReference>
<dbReference type="CDD" id="cd03801">
    <property type="entry name" value="GT4_PimA-like"/>
    <property type="match status" value="1"/>
</dbReference>
<dbReference type="RefSeq" id="WP_158362925.1">
    <property type="nucleotide sequence ID" value="NZ_JAOQKC010000006.1"/>
</dbReference>
<dbReference type="EMBL" id="JAOQKC010000006">
    <property type="protein sequence ID" value="MCU6696539.1"/>
    <property type="molecule type" value="Genomic_DNA"/>
</dbReference>
<dbReference type="Proteomes" id="UP001652461">
    <property type="component" value="Unassembled WGS sequence"/>
</dbReference>
<proteinExistence type="predicted"/>
<organism evidence="2 3">
    <name type="scientific">Laedolimicola ammoniilytica</name>
    <dbReference type="NCBI Taxonomy" id="2981771"/>
    <lineage>
        <taxon>Bacteria</taxon>
        <taxon>Bacillati</taxon>
        <taxon>Bacillota</taxon>
        <taxon>Clostridia</taxon>
        <taxon>Lachnospirales</taxon>
        <taxon>Lachnospiraceae</taxon>
        <taxon>Laedolimicola</taxon>
    </lineage>
</organism>
<evidence type="ECO:0000313" key="2">
    <source>
        <dbReference type="EMBL" id="MCU6696539.1"/>
    </source>
</evidence>
<dbReference type="InterPro" id="IPR001296">
    <property type="entry name" value="Glyco_trans_1"/>
</dbReference>
<reference evidence="2 3" key="1">
    <citation type="journal article" date="2021" name="ISME Commun">
        <title>Automated analysis of genomic sequences facilitates high-throughput and comprehensive description of bacteria.</title>
        <authorList>
            <person name="Hitch T.C.A."/>
        </authorList>
    </citation>
    <scope>NUCLEOTIDE SEQUENCE [LARGE SCALE GENOMIC DNA]</scope>
    <source>
        <strain evidence="2 3">Sanger_04</strain>
    </source>
</reference>
<dbReference type="PANTHER" id="PTHR12526">
    <property type="entry name" value="GLYCOSYLTRANSFERASE"/>
    <property type="match status" value="1"/>
</dbReference>
<evidence type="ECO:0000259" key="1">
    <source>
        <dbReference type="Pfam" id="PF00534"/>
    </source>
</evidence>
<keyword evidence="3" id="KW-1185">Reference proteome</keyword>
<accession>A0ABT2RW44</accession>
<comment type="caution">
    <text evidence="2">The sequence shown here is derived from an EMBL/GenBank/DDBJ whole genome shotgun (WGS) entry which is preliminary data.</text>
</comment>
<name>A0ABT2RW44_9FIRM</name>
<sequence>MKIGILYGQKLTPERDMRHPELGNPGVGGTQFCIGMLVRYLSEYEEYRITVYQYNDTIFPEKVKIKKIENFEQALQDASDQDAFICVQPEILEDYHAMSRAACKIVLWVHSPFKEGEAAKVADCANIKRVVFVGRQQYDQYIDHRICKKATYVFNMFYGKLAQYQRKDDYEKIVTYMGSIIPSKGFHILAEQWKKIVEQVPDAELYVIGSGSLYSKGARLGEYGIADSEYEKRFVPYLTGEQGKILNSVHFCGVLGQEKYEIFNKTAVGIINPSACTETFGLSAVEMEACGIPIVTKAKNGLLDTVRHHETGLMYHKEKKLADDVIRLLQDRKLNQTLGKNAQKFVCDAFDPEKLTKEWMKVLEEVKMDVPAVYQKPTGFFSNQGKWLRIINRRIQVVFGTEKSLGEIKAVIKKCVGKK</sequence>
<dbReference type="Gene3D" id="3.40.50.2000">
    <property type="entry name" value="Glycogen Phosphorylase B"/>
    <property type="match status" value="1"/>
</dbReference>
<gene>
    <name evidence="2" type="ORF">OCV63_06450</name>
</gene>
<protein>
    <submittedName>
        <fullName evidence="2">Glycosyltransferase family 4 protein</fullName>
    </submittedName>
</protein>